<evidence type="ECO:0000313" key="3">
    <source>
        <dbReference type="Proteomes" id="UP000194127"/>
    </source>
</evidence>
<feature type="region of interest" description="Disordered" evidence="1">
    <location>
        <begin position="18"/>
        <end position="45"/>
    </location>
</feature>
<protein>
    <submittedName>
        <fullName evidence="2">Uncharacterized protein</fullName>
    </submittedName>
</protein>
<dbReference type="AlphaFoldDB" id="A0A1X6N4E6"/>
<accession>A0A1X6N4E6</accession>
<dbReference type="Proteomes" id="UP000194127">
    <property type="component" value="Unassembled WGS sequence"/>
</dbReference>
<keyword evidence="3" id="KW-1185">Reference proteome</keyword>
<gene>
    <name evidence="2" type="ORF">POSPLADRAFT_1032988</name>
</gene>
<dbReference type="RefSeq" id="XP_024340116.1">
    <property type="nucleotide sequence ID" value="XM_024476901.1"/>
</dbReference>
<feature type="compositionally biased region" description="Basic and acidic residues" evidence="1">
    <location>
        <begin position="339"/>
        <end position="349"/>
    </location>
</feature>
<evidence type="ECO:0000313" key="2">
    <source>
        <dbReference type="EMBL" id="OSX63322.1"/>
    </source>
</evidence>
<feature type="region of interest" description="Disordered" evidence="1">
    <location>
        <begin position="339"/>
        <end position="362"/>
    </location>
</feature>
<reference evidence="2 3" key="1">
    <citation type="submission" date="2017-04" db="EMBL/GenBank/DDBJ databases">
        <title>Genome Sequence of the Model Brown-Rot Fungus Postia placenta SB12.</title>
        <authorList>
            <consortium name="DOE Joint Genome Institute"/>
            <person name="Gaskell J."/>
            <person name="Kersten P."/>
            <person name="Larrondo L.F."/>
            <person name="Canessa P."/>
            <person name="Martinez D."/>
            <person name="Hibbett D."/>
            <person name="Schmoll M."/>
            <person name="Kubicek C.P."/>
            <person name="Martinez A.T."/>
            <person name="Yadav J."/>
            <person name="Master E."/>
            <person name="Magnuson J.K."/>
            <person name="James T."/>
            <person name="Yaver D."/>
            <person name="Berka R."/>
            <person name="Labutti K."/>
            <person name="Lipzen A."/>
            <person name="Aerts A."/>
            <person name="Barry K."/>
            <person name="Henrissat B."/>
            <person name="Blanchette R."/>
            <person name="Grigoriev I."/>
            <person name="Cullen D."/>
        </authorList>
    </citation>
    <scope>NUCLEOTIDE SEQUENCE [LARGE SCALE GENOMIC DNA]</scope>
    <source>
        <strain evidence="2 3">MAD-698-R-SB12</strain>
    </source>
</reference>
<proteinExistence type="predicted"/>
<feature type="region of interest" description="Disordered" evidence="1">
    <location>
        <begin position="95"/>
        <end position="125"/>
    </location>
</feature>
<feature type="compositionally biased region" description="Basic and acidic residues" evidence="1">
    <location>
        <begin position="20"/>
        <end position="32"/>
    </location>
</feature>
<sequence>MDAESHIPSVLRFGLDDELDMPRGTRSERKSDGGLIGVSTTTRGSTCSIATEDEESRGAIARRTGTRRDRSRFAGPCSSTNGTKQIAALRLHHGEPQKKLQTVGSRKLVQPPTAEDTGGASNGRRNTIAFDSPHAEMYNINGVALGILATSRALRDPSLCTNAETWSCTCQPYDKIRTDHMNWQERHRKDVRGTFVASSASEMSDDIAALSQIPPYEYSPLLPFTAAAADIARSSMCARPDSIRAQPRKDFRGVTRLFSGTMPRRGSLVQVVDQDSRPFEECTLNHERETPLSMYKHSGVQTYRYSVTHPSPSTNSTTAAVPTGSPMLMVPNAIGFASRRDARRPERYPNADPSVVGDATENEGKQIASDILELKRRILGQAKKQDRDSVLL</sequence>
<dbReference type="GeneID" id="36321852"/>
<evidence type="ECO:0000256" key="1">
    <source>
        <dbReference type="SAM" id="MobiDB-lite"/>
    </source>
</evidence>
<organism evidence="2 3">
    <name type="scientific">Postia placenta MAD-698-R-SB12</name>
    <dbReference type="NCBI Taxonomy" id="670580"/>
    <lineage>
        <taxon>Eukaryota</taxon>
        <taxon>Fungi</taxon>
        <taxon>Dikarya</taxon>
        <taxon>Basidiomycota</taxon>
        <taxon>Agaricomycotina</taxon>
        <taxon>Agaricomycetes</taxon>
        <taxon>Polyporales</taxon>
        <taxon>Adustoporiaceae</taxon>
        <taxon>Rhodonia</taxon>
    </lineage>
</organism>
<name>A0A1X6N4E6_9APHY</name>
<dbReference type="EMBL" id="KZ110595">
    <property type="protein sequence ID" value="OSX63322.1"/>
    <property type="molecule type" value="Genomic_DNA"/>
</dbReference>